<gene>
    <name evidence="1" type="primary">mrp-6</name>
    <name evidence="1" type="ORF">FBU59_004644</name>
</gene>
<sequence>MGSVGSGKSLLLLAMCGEARLAAGTGSVVGKLAYVDKNPFFLDDTVRANILFGNDYNDELYWRVIKVCALAEDIGQWRDHDLTAISDGGSNISGGQKARLALARAVYTQADIYILDDPLSAVDPKVRRHLLDHVLLNTGILGDKLRVVSMNSDHLKPFANKNIFLENRKATVEVQAQPRLHSIATNR</sequence>
<dbReference type="Proteomes" id="UP001150603">
    <property type="component" value="Unassembled WGS sequence"/>
</dbReference>
<protein>
    <submittedName>
        <fullName evidence="1">ATPase-like protein</fullName>
    </submittedName>
</protein>
<proteinExistence type="predicted"/>
<evidence type="ECO:0000313" key="1">
    <source>
        <dbReference type="EMBL" id="KAJ1937809.1"/>
    </source>
</evidence>
<comment type="caution">
    <text evidence="1">The sequence shown here is derived from an EMBL/GenBank/DDBJ whole genome shotgun (WGS) entry which is preliminary data.</text>
</comment>
<organism evidence="1 2">
    <name type="scientific">Linderina macrospora</name>
    <dbReference type="NCBI Taxonomy" id="4868"/>
    <lineage>
        <taxon>Eukaryota</taxon>
        <taxon>Fungi</taxon>
        <taxon>Fungi incertae sedis</taxon>
        <taxon>Zoopagomycota</taxon>
        <taxon>Kickxellomycotina</taxon>
        <taxon>Kickxellomycetes</taxon>
        <taxon>Kickxellales</taxon>
        <taxon>Kickxellaceae</taxon>
        <taxon>Linderina</taxon>
    </lineage>
</organism>
<name>A0ACC1J4U4_9FUNG</name>
<accession>A0ACC1J4U4</accession>
<reference evidence="1" key="1">
    <citation type="submission" date="2022-07" db="EMBL/GenBank/DDBJ databases">
        <title>Phylogenomic reconstructions and comparative analyses of Kickxellomycotina fungi.</title>
        <authorList>
            <person name="Reynolds N.K."/>
            <person name="Stajich J.E."/>
            <person name="Barry K."/>
            <person name="Grigoriev I.V."/>
            <person name="Crous P."/>
            <person name="Smith M.E."/>
        </authorList>
    </citation>
    <scope>NUCLEOTIDE SEQUENCE</scope>
    <source>
        <strain evidence="1">NRRL 5244</strain>
    </source>
</reference>
<evidence type="ECO:0000313" key="2">
    <source>
        <dbReference type="Proteomes" id="UP001150603"/>
    </source>
</evidence>
<keyword evidence="2" id="KW-1185">Reference proteome</keyword>
<dbReference type="EMBL" id="JANBPW010003384">
    <property type="protein sequence ID" value="KAJ1937809.1"/>
    <property type="molecule type" value="Genomic_DNA"/>
</dbReference>
<feature type="non-terminal residue" evidence="1">
    <location>
        <position position="187"/>
    </location>
</feature>